<dbReference type="GO" id="GO:0004852">
    <property type="term" value="F:uroporphyrinogen-III synthase activity"/>
    <property type="evidence" value="ECO:0007669"/>
    <property type="project" value="InterPro"/>
</dbReference>
<dbReference type="Gene3D" id="3.40.50.10090">
    <property type="match status" value="2"/>
</dbReference>
<dbReference type="InterPro" id="IPR036108">
    <property type="entry name" value="4pyrrol_syn_uPrphyn_synt_sf"/>
</dbReference>
<evidence type="ECO:0000313" key="3">
    <source>
        <dbReference type="Proteomes" id="UP000325122"/>
    </source>
</evidence>
<name>A0A5M6ZJA6_9PROT</name>
<dbReference type="GO" id="GO:0033014">
    <property type="term" value="P:tetrapyrrole biosynthetic process"/>
    <property type="evidence" value="ECO:0007669"/>
    <property type="project" value="InterPro"/>
</dbReference>
<comment type="caution">
    <text evidence="2">The sequence shown here is derived from an EMBL/GenBank/DDBJ whole genome shotgun (WGS) entry which is preliminary data.</text>
</comment>
<dbReference type="InterPro" id="IPR003754">
    <property type="entry name" value="4pyrrol_synth_uPrphyn_synth"/>
</dbReference>
<evidence type="ECO:0000259" key="1">
    <source>
        <dbReference type="Pfam" id="PF02602"/>
    </source>
</evidence>
<sequence>MRERPPVLVTRAEPGAARTCETLARLGYRAVNAATARIEPMDARPDWSAASAIIVTSPNGAARLAALGAPPHLPVYAVGEASARAAREAGHGTVITGTGDAAGLLDVILAASPDAPARQGRIIHLRGADQAFDLAGALHALGRPTDSHVVYRARAVDGLSQEASAALGPDAIVLIHSPLGAERLLEQTERAGRLSALAAARVIAISDAAAAPLRRAGAGRITLAARPDEASLLDALAAICPPHA</sequence>
<proteinExistence type="predicted"/>
<dbReference type="CDD" id="cd06578">
    <property type="entry name" value="HemD"/>
    <property type="match status" value="1"/>
</dbReference>
<gene>
    <name evidence="2" type="ORF">F1654_10805</name>
</gene>
<dbReference type="EMBL" id="VWOJ01000003">
    <property type="protein sequence ID" value="KAA5802311.1"/>
    <property type="molecule type" value="Genomic_DNA"/>
</dbReference>
<dbReference type="SUPFAM" id="SSF69618">
    <property type="entry name" value="HemD-like"/>
    <property type="match status" value="1"/>
</dbReference>
<dbReference type="Pfam" id="PF02602">
    <property type="entry name" value="HEM4"/>
    <property type="match status" value="1"/>
</dbReference>
<evidence type="ECO:0000313" key="2">
    <source>
        <dbReference type="EMBL" id="KAA5802311.1"/>
    </source>
</evidence>
<organism evidence="2 3">
    <name type="scientific">Alkalicaulis satelles</name>
    <dbReference type="NCBI Taxonomy" id="2609175"/>
    <lineage>
        <taxon>Bacteria</taxon>
        <taxon>Pseudomonadati</taxon>
        <taxon>Pseudomonadota</taxon>
        <taxon>Alphaproteobacteria</taxon>
        <taxon>Maricaulales</taxon>
        <taxon>Maricaulaceae</taxon>
        <taxon>Alkalicaulis</taxon>
    </lineage>
</organism>
<reference evidence="2 3" key="1">
    <citation type="submission" date="2019-09" db="EMBL/GenBank/DDBJ databases">
        <authorList>
            <person name="Kevbrin V."/>
            <person name="Grouzdev D.S."/>
        </authorList>
    </citation>
    <scope>NUCLEOTIDE SEQUENCE [LARGE SCALE GENOMIC DNA]</scope>
    <source>
        <strain evidence="2 3">G-192</strain>
    </source>
</reference>
<feature type="domain" description="Tetrapyrrole biosynthesis uroporphyrinogen III synthase" evidence="1">
    <location>
        <begin position="21"/>
        <end position="233"/>
    </location>
</feature>
<dbReference type="Proteomes" id="UP000325122">
    <property type="component" value="Unassembled WGS sequence"/>
</dbReference>
<dbReference type="RefSeq" id="WP_150023561.1">
    <property type="nucleotide sequence ID" value="NZ_VWOJ01000003.1"/>
</dbReference>
<dbReference type="AlphaFoldDB" id="A0A5M6ZJA6"/>
<keyword evidence="3" id="KW-1185">Reference proteome</keyword>
<protein>
    <submittedName>
        <fullName evidence="2">Uroporphyrinogen-III synthase</fullName>
    </submittedName>
</protein>
<accession>A0A5M6ZJA6</accession>